<dbReference type="EMBL" id="KN818327">
    <property type="protein sequence ID" value="KIL58886.1"/>
    <property type="molecule type" value="Genomic_DNA"/>
</dbReference>
<name>A0A0C2WQ96_AMAMK</name>
<evidence type="ECO:0000313" key="2">
    <source>
        <dbReference type="Proteomes" id="UP000054549"/>
    </source>
</evidence>
<evidence type="ECO:0000313" key="1">
    <source>
        <dbReference type="EMBL" id="KIL58886.1"/>
    </source>
</evidence>
<reference evidence="1 2" key="1">
    <citation type="submission" date="2014-04" db="EMBL/GenBank/DDBJ databases">
        <title>Evolutionary Origins and Diversification of the Mycorrhizal Mutualists.</title>
        <authorList>
            <consortium name="DOE Joint Genome Institute"/>
            <consortium name="Mycorrhizal Genomics Consortium"/>
            <person name="Kohler A."/>
            <person name="Kuo A."/>
            <person name="Nagy L.G."/>
            <person name="Floudas D."/>
            <person name="Copeland A."/>
            <person name="Barry K.W."/>
            <person name="Cichocki N."/>
            <person name="Veneault-Fourrey C."/>
            <person name="LaButti K."/>
            <person name="Lindquist E.A."/>
            <person name="Lipzen A."/>
            <person name="Lundell T."/>
            <person name="Morin E."/>
            <person name="Murat C."/>
            <person name="Riley R."/>
            <person name="Ohm R."/>
            <person name="Sun H."/>
            <person name="Tunlid A."/>
            <person name="Henrissat B."/>
            <person name="Grigoriev I.V."/>
            <person name="Hibbett D.S."/>
            <person name="Martin F."/>
        </authorList>
    </citation>
    <scope>NUCLEOTIDE SEQUENCE [LARGE SCALE GENOMIC DNA]</scope>
    <source>
        <strain evidence="1 2">Koide BX008</strain>
    </source>
</reference>
<dbReference type="AlphaFoldDB" id="A0A0C2WQ96"/>
<dbReference type="Proteomes" id="UP000054549">
    <property type="component" value="Unassembled WGS sequence"/>
</dbReference>
<sequence length="81" mass="9772">MLYQRRGTANTNPFRHVRYSYMIEKAIERLVFWSRTFFSRHLVKLTEDPVTDYGAVISHIMSRHITSRVSNRALQFNMRCY</sequence>
<dbReference type="HOGENOM" id="CLU_2573378_0_0_1"/>
<dbReference type="InParanoid" id="A0A0C2WQ96"/>
<organism evidence="1 2">
    <name type="scientific">Amanita muscaria (strain Koide BX008)</name>
    <dbReference type="NCBI Taxonomy" id="946122"/>
    <lineage>
        <taxon>Eukaryota</taxon>
        <taxon>Fungi</taxon>
        <taxon>Dikarya</taxon>
        <taxon>Basidiomycota</taxon>
        <taxon>Agaricomycotina</taxon>
        <taxon>Agaricomycetes</taxon>
        <taxon>Agaricomycetidae</taxon>
        <taxon>Agaricales</taxon>
        <taxon>Pluteineae</taxon>
        <taxon>Amanitaceae</taxon>
        <taxon>Amanita</taxon>
    </lineage>
</organism>
<keyword evidence="2" id="KW-1185">Reference proteome</keyword>
<protein>
    <submittedName>
        <fullName evidence="1">Uncharacterized protein</fullName>
    </submittedName>
</protein>
<proteinExistence type="predicted"/>
<gene>
    <name evidence="1" type="ORF">M378DRAFT_290077</name>
</gene>
<accession>A0A0C2WQ96</accession>